<dbReference type="Pfam" id="PF02825">
    <property type="entry name" value="WWE"/>
    <property type="match status" value="2"/>
</dbReference>
<keyword evidence="1" id="KW-0479">Metal-binding</keyword>
<reference evidence="5" key="1">
    <citation type="submission" date="2014-01" db="EMBL/GenBank/DDBJ databases">
        <title>The Genome Sequence of Anopheles melas CM1001059_A (V2).</title>
        <authorList>
            <consortium name="The Broad Institute Genomics Platform"/>
            <person name="Neafsey D.E."/>
            <person name="Besansky N."/>
            <person name="Howell P."/>
            <person name="Walton C."/>
            <person name="Young S.K."/>
            <person name="Zeng Q."/>
            <person name="Gargeya S."/>
            <person name="Fitzgerald M."/>
            <person name="Haas B."/>
            <person name="Abouelleil A."/>
            <person name="Allen A.W."/>
            <person name="Alvarado L."/>
            <person name="Arachchi H.M."/>
            <person name="Berlin A.M."/>
            <person name="Chapman S.B."/>
            <person name="Gainer-Dewar J."/>
            <person name="Goldberg J."/>
            <person name="Griggs A."/>
            <person name="Gujja S."/>
            <person name="Hansen M."/>
            <person name="Howarth C."/>
            <person name="Imamovic A."/>
            <person name="Ireland A."/>
            <person name="Larimer J."/>
            <person name="McCowan C."/>
            <person name="Murphy C."/>
            <person name="Pearson M."/>
            <person name="Poon T.W."/>
            <person name="Priest M."/>
            <person name="Roberts A."/>
            <person name="Saif S."/>
            <person name="Shea T."/>
            <person name="Sisk P."/>
            <person name="Sykes S."/>
            <person name="Wortman J."/>
            <person name="Nusbaum C."/>
            <person name="Birren B."/>
        </authorList>
    </citation>
    <scope>NUCLEOTIDE SEQUENCE [LARGE SCALE GENOMIC DNA]</scope>
    <source>
        <strain evidence="5">CM1001059</strain>
    </source>
</reference>
<dbReference type="GO" id="GO:0008270">
    <property type="term" value="F:zinc ion binding"/>
    <property type="evidence" value="ECO:0007669"/>
    <property type="project" value="UniProtKB-KW"/>
</dbReference>
<dbReference type="UniPathway" id="UPA00143"/>
<dbReference type="EC" id="2.3.2.27" evidence="1"/>
<feature type="domain" description="WWE" evidence="3">
    <location>
        <begin position="80"/>
        <end position="164"/>
    </location>
</feature>
<keyword evidence="1" id="KW-0963">Cytoplasm</keyword>
<evidence type="ECO:0000256" key="2">
    <source>
        <dbReference type="SAM" id="MobiDB-lite"/>
    </source>
</evidence>
<dbReference type="InterPro" id="IPR018123">
    <property type="entry name" value="WWE-dom_subgr"/>
</dbReference>
<comment type="similarity">
    <text evidence="1">Belongs to the Deltex family.</text>
</comment>
<dbReference type="STRING" id="34690.A0A182UDM5"/>
<feature type="compositionally biased region" description="Polar residues" evidence="2">
    <location>
        <begin position="276"/>
        <end position="293"/>
    </location>
</feature>
<comment type="catalytic activity">
    <reaction evidence="1">
        <text>S-ubiquitinyl-[E2 ubiquitin-conjugating enzyme]-L-cysteine + [acceptor protein]-L-lysine = [E2 ubiquitin-conjugating enzyme]-L-cysteine + N(6)-ubiquitinyl-[acceptor protein]-L-lysine.</text>
        <dbReference type="EC" id="2.3.2.27"/>
    </reaction>
</comment>
<keyword evidence="5" id="KW-1185">Reference proteome</keyword>
<feature type="region of interest" description="Disordered" evidence="2">
    <location>
        <begin position="337"/>
        <end position="390"/>
    </location>
</feature>
<evidence type="ECO:0000259" key="3">
    <source>
        <dbReference type="PROSITE" id="PS50918"/>
    </source>
</evidence>
<feature type="domain" description="WWE" evidence="3">
    <location>
        <begin position="1"/>
        <end position="79"/>
    </location>
</feature>
<sequence length="613" mass="67912">MSTPVHRVVVWEHELPDRTAWLPYSPSVTQLLERAYTKNLTRVLLKDADPALALYEVDLVQMVQTQHGTASGRNTSVRRCLYPPNSPAAMGIKWEWYGANPKIAWHRYPLDVQSLIEQAWTKGETLLDLNQTALKRPYLIDLGCMSQTQLGGRRNQPVVCPIRRKNQAPYPLLKVALPPEVVPPGGGQGQGSSQGTARNGGAAQQGGTSGAAPPSGTATNPGKLTQILHNIFGNKSHAQTSDQCHQQQQQQQQQQQHQQHQQQQQQHQHQQQQQQPHGTKTNAGNACVNQLSQPMHGPKLHSSQHAATQRNRYAFASSRSFQQCIAADLPDTARLQQADHTKHAAHHHRQQFSHGGGGSDAASSHNARRPSVDTVSTYLSHESQTSSSRHHLDSWEFDMLNSSIGSDEVFMPSTSSTFGAGEAGGQSLRRHAIATPPDEGGPPPAQHGDLLLQHGTPEARCRPATPEPVFPALLSLMDATGSGLHVVGVTRESKAIAKYVQVADPPRWPRAQPCPMCMEELRPGGQKVNVALARCKHQMHLDCLNLLLLKQRRTAASQKVSPELLQLARILRLARISRLFTLHWRRFCRNDRIAYKIDMLEFLLLCQTHRNRV</sequence>
<feature type="region of interest" description="Disordered" evidence="2">
    <location>
        <begin position="177"/>
        <end position="223"/>
    </location>
</feature>
<dbReference type="GO" id="GO:0005737">
    <property type="term" value="C:cytoplasm"/>
    <property type="evidence" value="ECO:0007669"/>
    <property type="project" value="UniProtKB-SubCell"/>
</dbReference>
<dbReference type="Proteomes" id="UP000075902">
    <property type="component" value="Unassembled WGS sequence"/>
</dbReference>
<dbReference type="VEuPathDB" id="VectorBase:AMEC018510"/>
<dbReference type="PROSITE" id="PS50918">
    <property type="entry name" value="WWE"/>
    <property type="match status" value="2"/>
</dbReference>
<feature type="region of interest" description="Disordered" evidence="2">
    <location>
        <begin position="236"/>
        <end position="309"/>
    </location>
</feature>
<dbReference type="GO" id="GO:0007219">
    <property type="term" value="P:Notch signaling pathway"/>
    <property type="evidence" value="ECO:0007669"/>
    <property type="project" value="InterPro"/>
</dbReference>
<organism evidence="4 5">
    <name type="scientific">Anopheles melas</name>
    <dbReference type="NCBI Taxonomy" id="34690"/>
    <lineage>
        <taxon>Eukaryota</taxon>
        <taxon>Metazoa</taxon>
        <taxon>Ecdysozoa</taxon>
        <taxon>Arthropoda</taxon>
        <taxon>Hexapoda</taxon>
        <taxon>Insecta</taxon>
        <taxon>Pterygota</taxon>
        <taxon>Neoptera</taxon>
        <taxon>Endopterygota</taxon>
        <taxon>Diptera</taxon>
        <taxon>Nematocera</taxon>
        <taxon>Culicoidea</taxon>
        <taxon>Culicidae</taxon>
        <taxon>Anophelinae</taxon>
        <taxon>Anopheles</taxon>
    </lineage>
</organism>
<dbReference type="SUPFAM" id="SSF57850">
    <property type="entry name" value="RING/U-box"/>
    <property type="match status" value="1"/>
</dbReference>
<keyword evidence="1" id="KW-0863">Zinc-finger</keyword>
<comment type="subcellular location">
    <subcellularLocation>
        <location evidence="1">Cytoplasm</location>
    </subcellularLocation>
</comment>
<proteinExistence type="inferred from homology"/>
<keyword evidence="1" id="KW-0862">Zinc</keyword>
<evidence type="ECO:0000313" key="5">
    <source>
        <dbReference type="Proteomes" id="UP000075902"/>
    </source>
</evidence>
<dbReference type="Gene3D" id="3.30.720.50">
    <property type="match status" value="2"/>
</dbReference>
<feature type="compositionally biased region" description="Polar residues" evidence="2">
    <location>
        <begin position="373"/>
        <end position="387"/>
    </location>
</feature>
<keyword evidence="1" id="KW-0808">Transferase</keyword>
<comment type="pathway">
    <text evidence="1">Protein modification; protein ubiquitination.</text>
</comment>
<reference evidence="4" key="2">
    <citation type="submission" date="2020-05" db="UniProtKB">
        <authorList>
            <consortium name="EnsemblMetazoa"/>
        </authorList>
    </citation>
    <scope>IDENTIFICATION</scope>
    <source>
        <strain evidence="4">CM1001059</strain>
    </source>
</reference>
<dbReference type="PANTHER" id="PTHR12622">
    <property type="entry name" value="DELTEX-RELATED"/>
    <property type="match status" value="1"/>
</dbReference>
<feature type="compositionally biased region" description="Low complexity" evidence="2">
    <location>
        <begin position="245"/>
        <end position="275"/>
    </location>
</feature>
<dbReference type="SUPFAM" id="SSF117839">
    <property type="entry name" value="WWE domain"/>
    <property type="match status" value="2"/>
</dbReference>
<evidence type="ECO:0000256" key="1">
    <source>
        <dbReference type="RuleBase" id="RU367105"/>
    </source>
</evidence>
<dbReference type="InterPro" id="IPR037197">
    <property type="entry name" value="WWE_dom_sf"/>
</dbReference>
<accession>A0A182UDM5</accession>
<evidence type="ECO:0000313" key="4">
    <source>
        <dbReference type="EnsemblMetazoa" id="AMEC018510-PA"/>
    </source>
</evidence>
<dbReference type="AlphaFoldDB" id="A0A182UDM5"/>
<dbReference type="InterPro" id="IPR039398">
    <property type="entry name" value="Deltex_fam"/>
</dbReference>
<feature type="compositionally biased region" description="Low complexity" evidence="2">
    <location>
        <begin position="193"/>
        <end position="202"/>
    </location>
</feature>
<protein>
    <recommendedName>
        <fullName evidence="1">E3 ubiquitin-protein ligase</fullName>
        <ecNumber evidence="1">2.3.2.27</ecNumber>
    </recommendedName>
</protein>
<dbReference type="SMART" id="SM00678">
    <property type="entry name" value="WWE"/>
    <property type="match status" value="2"/>
</dbReference>
<dbReference type="EnsemblMetazoa" id="AMEC018510-RA">
    <property type="protein sequence ID" value="AMEC018510-PA"/>
    <property type="gene ID" value="AMEC018510"/>
</dbReference>
<dbReference type="GO" id="GO:0016567">
    <property type="term" value="P:protein ubiquitination"/>
    <property type="evidence" value="ECO:0007669"/>
    <property type="project" value="UniProtKB-UniRule"/>
</dbReference>
<name>A0A182UDM5_9DIPT</name>
<dbReference type="InterPro" id="IPR004170">
    <property type="entry name" value="WWE_dom"/>
</dbReference>
<dbReference type="GO" id="GO:0061630">
    <property type="term" value="F:ubiquitin protein ligase activity"/>
    <property type="evidence" value="ECO:0007669"/>
    <property type="project" value="UniProtKB-UniRule"/>
</dbReference>